<dbReference type="EMBL" id="LSYS01005108">
    <property type="protein sequence ID" value="OPJ78795.1"/>
    <property type="molecule type" value="Genomic_DNA"/>
</dbReference>
<comment type="caution">
    <text evidence="1">The sequence shown here is derived from an EMBL/GenBank/DDBJ whole genome shotgun (WGS) entry which is preliminary data.</text>
</comment>
<evidence type="ECO:0000313" key="1">
    <source>
        <dbReference type="EMBL" id="OPJ78795.1"/>
    </source>
</evidence>
<proteinExistence type="predicted"/>
<evidence type="ECO:0000313" key="2">
    <source>
        <dbReference type="Proteomes" id="UP000190648"/>
    </source>
</evidence>
<dbReference type="Proteomes" id="UP000190648">
    <property type="component" value="Unassembled WGS sequence"/>
</dbReference>
<gene>
    <name evidence="1" type="ORF">AV530_003549</name>
</gene>
<reference evidence="1 2" key="1">
    <citation type="submission" date="2016-02" db="EMBL/GenBank/DDBJ databases">
        <title>Band-tailed pigeon sequencing and assembly.</title>
        <authorList>
            <person name="Soares A.E."/>
            <person name="Novak B.J."/>
            <person name="Rice E.S."/>
            <person name="O'Connell B."/>
            <person name="Chang D."/>
            <person name="Weber S."/>
            <person name="Shapiro B."/>
        </authorList>
    </citation>
    <scope>NUCLEOTIDE SEQUENCE [LARGE SCALE GENOMIC DNA]</scope>
    <source>
        <strain evidence="1">BTP2013</strain>
        <tissue evidence="1">Blood</tissue>
    </source>
</reference>
<keyword evidence="2" id="KW-1185">Reference proteome</keyword>
<name>A0A1V4K362_PATFA</name>
<dbReference type="AlphaFoldDB" id="A0A1V4K362"/>
<protein>
    <submittedName>
        <fullName evidence="1">Uncharacterized protein</fullName>
    </submittedName>
</protein>
<accession>A0A1V4K362</accession>
<sequence>MEWKAAAICHPVLVKTTTVICFWRFELNAYTYHQPNLAVLLWKCKQAMPGMEIMTPKILHPRYNTIPSKRPQSKLGT</sequence>
<organism evidence="1 2">
    <name type="scientific">Patagioenas fasciata monilis</name>
    <dbReference type="NCBI Taxonomy" id="372326"/>
    <lineage>
        <taxon>Eukaryota</taxon>
        <taxon>Metazoa</taxon>
        <taxon>Chordata</taxon>
        <taxon>Craniata</taxon>
        <taxon>Vertebrata</taxon>
        <taxon>Euteleostomi</taxon>
        <taxon>Archelosauria</taxon>
        <taxon>Archosauria</taxon>
        <taxon>Dinosauria</taxon>
        <taxon>Saurischia</taxon>
        <taxon>Theropoda</taxon>
        <taxon>Coelurosauria</taxon>
        <taxon>Aves</taxon>
        <taxon>Neognathae</taxon>
        <taxon>Neoaves</taxon>
        <taxon>Columbimorphae</taxon>
        <taxon>Columbiformes</taxon>
        <taxon>Columbidae</taxon>
        <taxon>Patagioenas</taxon>
    </lineage>
</organism>